<reference evidence="2 3" key="1">
    <citation type="submission" date="2014-04" db="EMBL/GenBank/DDBJ databases">
        <authorList>
            <consortium name="DOE Joint Genome Institute"/>
            <person name="Kuo A."/>
            <person name="Martino E."/>
            <person name="Perotto S."/>
            <person name="Kohler A."/>
            <person name="Nagy L.G."/>
            <person name="Floudas D."/>
            <person name="Copeland A."/>
            <person name="Barry K.W."/>
            <person name="Cichocki N."/>
            <person name="Veneault-Fourrey C."/>
            <person name="LaButti K."/>
            <person name="Lindquist E.A."/>
            <person name="Lipzen A."/>
            <person name="Lundell T."/>
            <person name="Morin E."/>
            <person name="Murat C."/>
            <person name="Sun H."/>
            <person name="Tunlid A."/>
            <person name="Henrissat B."/>
            <person name="Grigoriev I.V."/>
            <person name="Hibbett D.S."/>
            <person name="Martin F."/>
            <person name="Nordberg H.P."/>
            <person name="Cantor M.N."/>
            <person name="Hua S.X."/>
        </authorList>
    </citation>
    <scope>NUCLEOTIDE SEQUENCE [LARGE SCALE GENOMIC DNA]</scope>
    <source>
        <strain evidence="2 3">Zn</strain>
    </source>
</reference>
<proteinExistence type="predicted"/>
<dbReference type="OrthoDB" id="10010954at2759"/>
<evidence type="ECO:0000256" key="1">
    <source>
        <dbReference type="SAM" id="Phobius"/>
    </source>
</evidence>
<keyword evidence="1" id="KW-0472">Membrane</keyword>
<feature type="transmembrane region" description="Helical" evidence="1">
    <location>
        <begin position="156"/>
        <end position="175"/>
    </location>
</feature>
<keyword evidence="3" id="KW-1185">Reference proteome</keyword>
<organism evidence="2 3">
    <name type="scientific">Oidiodendron maius (strain Zn)</name>
    <dbReference type="NCBI Taxonomy" id="913774"/>
    <lineage>
        <taxon>Eukaryota</taxon>
        <taxon>Fungi</taxon>
        <taxon>Dikarya</taxon>
        <taxon>Ascomycota</taxon>
        <taxon>Pezizomycotina</taxon>
        <taxon>Leotiomycetes</taxon>
        <taxon>Leotiomycetes incertae sedis</taxon>
        <taxon>Myxotrichaceae</taxon>
        <taxon>Oidiodendron</taxon>
    </lineage>
</organism>
<dbReference type="InParanoid" id="A0A0C3HJZ9"/>
<dbReference type="AlphaFoldDB" id="A0A0C3HJZ9"/>
<accession>A0A0C3HJZ9</accession>
<gene>
    <name evidence="2" type="ORF">OIDMADRAFT_102025</name>
</gene>
<feature type="transmembrane region" description="Helical" evidence="1">
    <location>
        <begin position="85"/>
        <end position="106"/>
    </location>
</feature>
<evidence type="ECO:0000313" key="2">
    <source>
        <dbReference type="EMBL" id="KIN03420.1"/>
    </source>
</evidence>
<dbReference type="HOGENOM" id="CLU_068925_0_0_1"/>
<keyword evidence="1" id="KW-0812">Transmembrane</keyword>
<sequence>MDTSVISNTNFTILPRRRGPHVVDIPLESISRLAPFSCLILSIICVIYFLVRFYILEGFLLKMVYGKIYTDMSDKTRRGFVNHHIAGTIKILILIIAAYPFIDVAFVNATFHSPFAGSKIVTQGDVLIVVAQMLIAMYIFELFYRTTISPVSVGHHIGTILIGESAIAISLSLAAEKDATIEFVLCTVWGAFDIISESFPHISIILYRIYPESHRFLKSLFQTAMITTLTGTTAETILVMYLFGSLWNRWTLAFKITTPMLHILFMSCQLWGSYNFYRMYKRQEHLISMNENNKDDVEQQRGQVKLTGVKDASNHLLAVNQDSLYTISREPSREGCRELLGQASRDNSQTRLAVCS</sequence>
<feature type="transmembrane region" description="Helical" evidence="1">
    <location>
        <begin position="256"/>
        <end position="277"/>
    </location>
</feature>
<evidence type="ECO:0000313" key="3">
    <source>
        <dbReference type="Proteomes" id="UP000054321"/>
    </source>
</evidence>
<feature type="transmembrane region" description="Helical" evidence="1">
    <location>
        <begin position="126"/>
        <end position="144"/>
    </location>
</feature>
<feature type="transmembrane region" description="Helical" evidence="1">
    <location>
        <begin position="219"/>
        <end position="244"/>
    </location>
</feature>
<feature type="transmembrane region" description="Helical" evidence="1">
    <location>
        <begin position="181"/>
        <end position="207"/>
    </location>
</feature>
<dbReference type="EMBL" id="KN832873">
    <property type="protein sequence ID" value="KIN03420.1"/>
    <property type="molecule type" value="Genomic_DNA"/>
</dbReference>
<keyword evidence="1" id="KW-1133">Transmembrane helix</keyword>
<feature type="transmembrane region" description="Helical" evidence="1">
    <location>
        <begin position="33"/>
        <end position="55"/>
    </location>
</feature>
<protein>
    <submittedName>
        <fullName evidence="2">Uncharacterized protein</fullName>
    </submittedName>
</protein>
<name>A0A0C3HJZ9_OIDMZ</name>
<dbReference type="Proteomes" id="UP000054321">
    <property type="component" value="Unassembled WGS sequence"/>
</dbReference>
<reference evidence="3" key="2">
    <citation type="submission" date="2015-01" db="EMBL/GenBank/DDBJ databases">
        <title>Evolutionary Origins and Diversification of the Mycorrhizal Mutualists.</title>
        <authorList>
            <consortium name="DOE Joint Genome Institute"/>
            <consortium name="Mycorrhizal Genomics Consortium"/>
            <person name="Kohler A."/>
            <person name="Kuo A."/>
            <person name="Nagy L.G."/>
            <person name="Floudas D."/>
            <person name="Copeland A."/>
            <person name="Barry K.W."/>
            <person name="Cichocki N."/>
            <person name="Veneault-Fourrey C."/>
            <person name="LaButti K."/>
            <person name="Lindquist E.A."/>
            <person name="Lipzen A."/>
            <person name="Lundell T."/>
            <person name="Morin E."/>
            <person name="Murat C."/>
            <person name="Riley R."/>
            <person name="Ohm R."/>
            <person name="Sun H."/>
            <person name="Tunlid A."/>
            <person name="Henrissat B."/>
            <person name="Grigoriev I.V."/>
            <person name="Hibbett D.S."/>
            <person name="Martin F."/>
        </authorList>
    </citation>
    <scope>NUCLEOTIDE SEQUENCE [LARGE SCALE GENOMIC DNA]</scope>
    <source>
        <strain evidence="3">Zn</strain>
    </source>
</reference>